<name>A0A072N381_9GAMM</name>
<comment type="caution">
    <text evidence="1">The sequence shown here is derived from an EMBL/GenBank/DDBJ whole genome shotgun (WGS) entry which is preliminary data.</text>
</comment>
<proteinExistence type="predicted"/>
<dbReference type="AlphaFoldDB" id="A0A072N381"/>
<gene>
    <name evidence="1" type="ORF">D777_01772</name>
</gene>
<reference evidence="1 2" key="1">
    <citation type="submission" date="2012-12" db="EMBL/GenBank/DDBJ databases">
        <title>Genome assembly of Marinobacter sp. AK21.</title>
        <authorList>
            <person name="Khatri I."/>
            <person name="Kumar R."/>
            <person name="Vaidya B."/>
            <person name="Subramanian S."/>
            <person name="Pinnaka A."/>
        </authorList>
    </citation>
    <scope>NUCLEOTIDE SEQUENCE [LARGE SCALE GENOMIC DNA]</scope>
    <source>
        <strain evidence="1 2">AK21</strain>
    </source>
</reference>
<evidence type="ECO:0000313" key="2">
    <source>
        <dbReference type="Proteomes" id="UP000035057"/>
    </source>
</evidence>
<evidence type="ECO:0000313" key="1">
    <source>
        <dbReference type="EMBL" id="KEF31423.1"/>
    </source>
</evidence>
<accession>A0A072N381</accession>
<protein>
    <submittedName>
        <fullName evidence="1">Uncharacterized protein</fullName>
    </submittedName>
</protein>
<dbReference type="Proteomes" id="UP000035057">
    <property type="component" value="Unassembled WGS sequence"/>
</dbReference>
<dbReference type="PATRIC" id="fig|1137280.3.peg.1588"/>
<sequence length="45" mass="5103">MDGNNGFESGFRVAEKGQVFVVIELRMAEYVHGVSPHFRDRPLPL</sequence>
<keyword evidence="2" id="KW-1185">Reference proteome</keyword>
<dbReference type="STRING" id="1137280.D777_01772"/>
<organism evidence="1 2">
    <name type="scientific">Marinobacter nitratireducens</name>
    <dbReference type="NCBI Taxonomy" id="1137280"/>
    <lineage>
        <taxon>Bacteria</taxon>
        <taxon>Pseudomonadati</taxon>
        <taxon>Pseudomonadota</taxon>
        <taxon>Gammaproteobacteria</taxon>
        <taxon>Pseudomonadales</taxon>
        <taxon>Marinobacteraceae</taxon>
        <taxon>Marinobacter</taxon>
    </lineage>
</organism>
<dbReference type="EMBL" id="ANIE01000005">
    <property type="protein sequence ID" value="KEF31423.1"/>
    <property type="molecule type" value="Genomic_DNA"/>
</dbReference>